<feature type="compositionally biased region" description="Basic residues" evidence="9">
    <location>
        <begin position="116"/>
        <end position="127"/>
    </location>
</feature>
<reference evidence="10" key="1">
    <citation type="submission" date="2020-11" db="EMBL/GenBank/DDBJ databases">
        <authorList>
            <person name="Whiteford S."/>
        </authorList>
    </citation>
    <scope>NUCLEOTIDE SEQUENCE</scope>
</reference>
<gene>
    <name evidence="10" type="ORF">PLXY2_LOCUS2034</name>
</gene>
<name>A0A8S4DIB2_PLUXY</name>
<dbReference type="GO" id="GO:0031514">
    <property type="term" value="C:motile cilium"/>
    <property type="evidence" value="ECO:0007669"/>
    <property type="project" value="UniProtKB-SubCell"/>
</dbReference>
<keyword evidence="11" id="KW-1185">Reference proteome</keyword>
<keyword evidence="7" id="KW-0206">Cytoskeleton</keyword>
<evidence type="ECO:0000256" key="1">
    <source>
        <dbReference type="ARBA" id="ARBA00004230"/>
    </source>
</evidence>
<proteinExistence type="predicted"/>
<dbReference type="AlphaFoldDB" id="A0A8S4DIB2"/>
<dbReference type="Gene3D" id="2.20.110.10">
    <property type="entry name" value="Histone H3 K4-specific methyltransferase SET7/9 N-terminal domain"/>
    <property type="match status" value="4"/>
</dbReference>
<feature type="region of interest" description="Disordered" evidence="9">
    <location>
        <begin position="116"/>
        <end position="142"/>
    </location>
</feature>
<evidence type="ECO:0000313" key="11">
    <source>
        <dbReference type="Proteomes" id="UP000653454"/>
    </source>
</evidence>
<evidence type="ECO:0000256" key="6">
    <source>
        <dbReference type="ARBA" id="ARBA00023069"/>
    </source>
</evidence>
<evidence type="ECO:0000256" key="8">
    <source>
        <dbReference type="ARBA" id="ARBA00023273"/>
    </source>
</evidence>
<keyword evidence="3" id="KW-0963">Cytoplasm</keyword>
<organism evidence="10 11">
    <name type="scientific">Plutella xylostella</name>
    <name type="common">Diamondback moth</name>
    <name type="synonym">Plutella maculipennis</name>
    <dbReference type="NCBI Taxonomy" id="51655"/>
    <lineage>
        <taxon>Eukaryota</taxon>
        <taxon>Metazoa</taxon>
        <taxon>Ecdysozoa</taxon>
        <taxon>Arthropoda</taxon>
        <taxon>Hexapoda</taxon>
        <taxon>Insecta</taxon>
        <taxon>Pterygota</taxon>
        <taxon>Neoptera</taxon>
        <taxon>Endopterygota</taxon>
        <taxon>Lepidoptera</taxon>
        <taxon>Glossata</taxon>
        <taxon>Ditrysia</taxon>
        <taxon>Yponomeutoidea</taxon>
        <taxon>Plutellidae</taxon>
        <taxon>Plutella</taxon>
    </lineage>
</organism>
<dbReference type="SMART" id="SM00698">
    <property type="entry name" value="MORN"/>
    <property type="match status" value="9"/>
</dbReference>
<keyword evidence="4" id="KW-0677">Repeat</keyword>
<accession>A0A8S4DIB2</accession>
<dbReference type="Proteomes" id="UP000653454">
    <property type="component" value="Unassembled WGS sequence"/>
</dbReference>
<evidence type="ECO:0000256" key="5">
    <source>
        <dbReference type="ARBA" id="ARBA00022846"/>
    </source>
</evidence>
<protein>
    <submittedName>
        <fullName evidence="10">(diamondback moth) hypothetical protein</fullName>
    </submittedName>
</protein>
<dbReference type="SUPFAM" id="SSF82185">
    <property type="entry name" value="Histone H3 K4-specific methyltransferase SET7/9 N-terminal domain"/>
    <property type="match status" value="2"/>
</dbReference>
<dbReference type="EMBL" id="CAJHNJ030000005">
    <property type="protein sequence ID" value="CAG9099134.1"/>
    <property type="molecule type" value="Genomic_DNA"/>
</dbReference>
<evidence type="ECO:0000256" key="9">
    <source>
        <dbReference type="SAM" id="MobiDB-lite"/>
    </source>
</evidence>
<evidence type="ECO:0000256" key="7">
    <source>
        <dbReference type="ARBA" id="ARBA00023212"/>
    </source>
</evidence>
<dbReference type="Pfam" id="PF02493">
    <property type="entry name" value="MORN"/>
    <property type="match status" value="9"/>
</dbReference>
<feature type="region of interest" description="Disordered" evidence="9">
    <location>
        <begin position="15"/>
        <end position="44"/>
    </location>
</feature>
<comment type="subcellular location">
    <subcellularLocation>
        <location evidence="1">Cell projection</location>
        <location evidence="1">Cilium</location>
        <location evidence="1">Flagellum</location>
    </subcellularLocation>
    <subcellularLocation>
        <location evidence="2">Cytoplasm</location>
        <location evidence="2">Cytoskeleton</location>
        <location evidence="2">Cilium axoneme</location>
    </subcellularLocation>
</comment>
<evidence type="ECO:0000313" key="10">
    <source>
        <dbReference type="EMBL" id="CAG9099134.1"/>
    </source>
</evidence>
<keyword evidence="8" id="KW-0966">Cell projection</keyword>
<keyword evidence="6" id="KW-0969">Cilium</keyword>
<dbReference type="GO" id="GO:0005930">
    <property type="term" value="C:axoneme"/>
    <property type="evidence" value="ECO:0007669"/>
    <property type="project" value="UniProtKB-SubCell"/>
</dbReference>
<keyword evidence="5" id="KW-0282">Flagellum</keyword>
<dbReference type="InterPro" id="IPR003409">
    <property type="entry name" value="MORN"/>
</dbReference>
<evidence type="ECO:0000256" key="2">
    <source>
        <dbReference type="ARBA" id="ARBA00004430"/>
    </source>
</evidence>
<sequence>MYYVDEQKTLTRRSSSLVVERVQEKRESEALPQPSARVESTPRLQSESISSISFQPRIDVRTEIVNKMFEAMLPHIIESWEVIKPLEEPLGLVSEINIPTLPIATTEKPEKFEKMTKKRASKQKKSQVKSESIQMSPSEPSLSTIPNERVVIRFRNGNSYEGPVYMKRMHGNGRFQWADGTIYMGNFENNVITGLGKIQFKDETWYEGEFADNIRHGAGLFVDSRQLRSYSGAWSLGAKHGRGVIHYGRDNFYDGDWDNNTRSGFGTREYCLSSGYKGEWNNNVMEGKGLMIWPNHDFYRGDWKNGKMWGYGVYTWDAYKNMSMAHPTLSVYRGDWERGMRNGYGILDLGFSLGSQYKGEFKDNKKHGVGKFITNNGFIIQDRHLFNNDTMASFASEKESDYISYSKNERTPIVLNMCDGTVGLTYHINEALTNIAKDENIRADIINEYIENNMGPGMLHPSYVRRQTDIPLNLEDFVEFEVRSLQNALQCYQEELQRIYNQYATICNTEEIGFTPILIRLYLWQLFYDCDIHDKGLTLVSTDRMFHRNPKWMARSLHHPFEKVYYWQYLHNLVAVACKLYCDTKLPSAKPDTIVAAAFRKFMENDLVPSAGKCKGKLVNGYGRSIPLKPVYRLYRSLGEPHSVRAFLRAVRRPRHQTAWSPQPGLVDVPADAPLVEGTNAYRVGDELHFVPNKLHNDIDPEQFSNPSSMDLKLFNFGNLTTKSMIYIFAEIFPQMLENGHIMCIDTDLTFLEFFEGFIACAEESIRVKDEELEWREKFSKSKAGSLKGK</sequence>
<dbReference type="PANTHER" id="PTHR46613">
    <property type="entry name" value="RADIAL SPOKE HEAD 10 HOMOLOG B-RELATED"/>
    <property type="match status" value="1"/>
</dbReference>
<evidence type="ECO:0000256" key="4">
    <source>
        <dbReference type="ARBA" id="ARBA00022737"/>
    </source>
</evidence>
<comment type="caution">
    <text evidence="10">The sequence shown here is derived from an EMBL/GenBank/DDBJ whole genome shotgun (WGS) entry which is preliminary data.</text>
</comment>
<dbReference type="PANTHER" id="PTHR46613:SF1">
    <property type="entry name" value="RADIAL SPOKE HEAD 10 HOMOLOG B-RELATED"/>
    <property type="match status" value="1"/>
</dbReference>
<evidence type="ECO:0000256" key="3">
    <source>
        <dbReference type="ARBA" id="ARBA00022490"/>
    </source>
</evidence>